<evidence type="ECO:0000313" key="1">
    <source>
        <dbReference type="EMBL" id="KAI0041598.1"/>
    </source>
</evidence>
<organism evidence="1 2">
    <name type="scientific">Auriscalpium vulgare</name>
    <dbReference type="NCBI Taxonomy" id="40419"/>
    <lineage>
        <taxon>Eukaryota</taxon>
        <taxon>Fungi</taxon>
        <taxon>Dikarya</taxon>
        <taxon>Basidiomycota</taxon>
        <taxon>Agaricomycotina</taxon>
        <taxon>Agaricomycetes</taxon>
        <taxon>Russulales</taxon>
        <taxon>Auriscalpiaceae</taxon>
        <taxon>Auriscalpium</taxon>
    </lineage>
</organism>
<gene>
    <name evidence="1" type="ORF">FA95DRAFT_676590</name>
</gene>
<dbReference type="Proteomes" id="UP000814033">
    <property type="component" value="Unassembled WGS sequence"/>
</dbReference>
<keyword evidence="2" id="KW-1185">Reference proteome</keyword>
<reference evidence="1" key="2">
    <citation type="journal article" date="2022" name="New Phytol.">
        <title>Evolutionary transition to the ectomycorrhizal habit in the genomes of a hyperdiverse lineage of mushroom-forming fungi.</title>
        <authorList>
            <person name="Looney B."/>
            <person name="Miyauchi S."/>
            <person name="Morin E."/>
            <person name="Drula E."/>
            <person name="Courty P.E."/>
            <person name="Kohler A."/>
            <person name="Kuo A."/>
            <person name="LaButti K."/>
            <person name="Pangilinan J."/>
            <person name="Lipzen A."/>
            <person name="Riley R."/>
            <person name="Andreopoulos W."/>
            <person name="He G."/>
            <person name="Johnson J."/>
            <person name="Nolan M."/>
            <person name="Tritt A."/>
            <person name="Barry K.W."/>
            <person name="Grigoriev I.V."/>
            <person name="Nagy L.G."/>
            <person name="Hibbett D."/>
            <person name="Henrissat B."/>
            <person name="Matheny P.B."/>
            <person name="Labbe J."/>
            <person name="Martin F.M."/>
        </authorList>
    </citation>
    <scope>NUCLEOTIDE SEQUENCE</scope>
    <source>
        <strain evidence="1">FP105234-sp</strain>
    </source>
</reference>
<proteinExistence type="predicted"/>
<sequence>MRKSSAYKRPGTMEGWFETTKRARREPPLASFTICMPGVSRVVVSVKRTKRTSAWCFLTMSRLAYGENFLGFHGGMKEVADTIRSRYLEVWSGDAIGEPMKAPSRSAGQRLKVARKWHMRQGIVLICVVERKTSPHQRKVREDGARGALEGQQVLDDDVVGE</sequence>
<protein>
    <submittedName>
        <fullName evidence="1">Uncharacterized protein</fullName>
    </submittedName>
</protein>
<dbReference type="EMBL" id="MU276113">
    <property type="protein sequence ID" value="KAI0041598.1"/>
    <property type="molecule type" value="Genomic_DNA"/>
</dbReference>
<evidence type="ECO:0000313" key="2">
    <source>
        <dbReference type="Proteomes" id="UP000814033"/>
    </source>
</evidence>
<name>A0ACB8RC26_9AGAM</name>
<comment type="caution">
    <text evidence="1">The sequence shown here is derived from an EMBL/GenBank/DDBJ whole genome shotgun (WGS) entry which is preliminary data.</text>
</comment>
<accession>A0ACB8RC26</accession>
<reference evidence="1" key="1">
    <citation type="submission" date="2021-02" db="EMBL/GenBank/DDBJ databases">
        <authorList>
            <consortium name="DOE Joint Genome Institute"/>
            <person name="Ahrendt S."/>
            <person name="Looney B.P."/>
            <person name="Miyauchi S."/>
            <person name="Morin E."/>
            <person name="Drula E."/>
            <person name="Courty P.E."/>
            <person name="Chicoki N."/>
            <person name="Fauchery L."/>
            <person name="Kohler A."/>
            <person name="Kuo A."/>
            <person name="Labutti K."/>
            <person name="Pangilinan J."/>
            <person name="Lipzen A."/>
            <person name="Riley R."/>
            <person name="Andreopoulos W."/>
            <person name="He G."/>
            <person name="Johnson J."/>
            <person name="Barry K.W."/>
            <person name="Grigoriev I.V."/>
            <person name="Nagy L."/>
            <person name="Hibbett D."/>
            <person name="Henrissat B."/>
            <person name="Matheny P.B."/>
            <person name="Labbe J."/>
            <person name="Martin F."/>
        </authorList>
    </citation>
    <scope>NUCLEOTIDE SEQUENCE</scope>
    <source>
        <strain evidence="1">FP105234-sp</strain>
    </source>
</reference>